<dbReference type="SUPFAM" id="SSF57850">
    <property type="entry name" value="RING/U-box"/>
    <property type="match status" value="1"/>
</dbReference>
<dbReference type="SUPFAM" id="SSF53300">
    <property type="entry name" value="vWA-like"/>
    <property type="match status" value="1"/>
</dbReference>
<organism evidence="3 4">
    <name type="scientific">Basidiobolus ranarum</name>
    <dbReference type="NCBI Taxonomy" id="34480"/>
    <lineage>
        <taxon>Eukaryota</taxon>
        <taxon>Fungi</taxon>
        <taxon>Fungi incertae sedis</taxon>
        <taxon>Zoopagomycota</taxon>
        <taxon>Entomophthoromycotina</taxon>
        <taxon>Basidiobolomycetes</taxon>
        <taxon>Basidiobolales</taxon>
        <taxon>Basidiobolaceae</taxon>
        <taxon>Basidiobolus</taxon>
    </lineage>
</organism>
<dbReference type="EMBL" id="JASJQH010001107">
    <property type="protein sequence ID" value="KAK9762057.1"/>
    <property type="molecule type" value="Genomic_DNA"/>
</dbReference>
<dbReference type="InterPro" id="IPR013083">
    <property type="entry name" value="Znf_RING/FYVE/PHD"/>
</dbReference>
<protein>
    <recommendedName>
        <fullName evidence="2">U-box domain-containing protein</fullName>
    </recommendedName>
</protein>
<proteinExistence type="predicted"/>
<dbReference type="PANTHER" id="PTHR34706:SF1">
    <property type="entry name" value="VWFA DOMAIN-CONTAINING PROTEIN"/>
    <property type="match status" value="1"/>
</dbReference>
<feature type="region of interest" description="Disordered" evidence="1">
    <location>
        <begin position="127"/>
        <end position="154"/>
    </location>
</feature>
<dbReference type="Proteomes" id="UP001479436">
    <property type="component" value="Unassembled WGS sequence"/>
</dbReference>
<keyword evidence="4" id="KW-1185">Reference proteome</keyword>
<evidence type="ECO:0000256" key="1">
    <source>
        <dbReference type="SAM" id="MobiDB-lite"/>
    </source>
</evidence>
<evidence type="ECO:0000313" key="4">
    <source>
        <dbReference type="Proteomes" id="UP001479436"/>
    </source>
</evidence>
<dbReference type="InterPro" id="IPR036465">
    <property type="entry name" value="vWFA_dom_sf"/>
</dbReference>
<comment type="caution">
    <text evidence="3">The sequence shown here is derived from an EMBL/GenBank/DDBJ whole genome shotgun (WGS) entry which is preliminary data.</text>
</comment>
<dbReference type="PANTHER" id="PTHR34706">
    <property type="entry name" value="SLR1338 PROTEIN"/>
    <property type="match status" value="1"/>
</dbReference>
<evidence type="ECO:0000259" key="2">
    <source>
        <dbReference type="PROSITE" id="PS51698"/>
    </source>
</evidence>
<dbReference type="Gene3D" id="3.30.40.10">
    <property type="entry name" value="Zinc/RING finger domain, C3HC4 (zinc finger)"/>
    <property type="match status" value="1"/>
</dbReference>
<dbReference type="InterPro" id="IPR003613">
    <property type="entry name" value="Ubox_domain"/>
</dbReference>
<gene>
    <name evidence="3" type="ORF">K7432_012555</name>
</gene>
<dbReference type="SMART" id="SM00504">
    <property type="entry name" value="Ubox"/>
    <property type="match status" value="1"/>
</dbReference>
<reference evidence="3 4" key="1">
    <citation type="submission" date="2023-04" db="EMBL/GenBank/DDBJ databases">
        <title>Genome of Basidiobolus ranarum AG-B5.</title>
        <authorList>
            <person name="Stajich J.E."/>
            <person name="Carter-House D."/>
            <person name="Gryganskyi A."/>
        </authorList>
    </citation>
    <scope>NUCLEOTIDE SEQUENCE [LARGE SCALE GENOMIC DNA]</scope>
    <source>
        <strain evidence="3 4">AG-B5</strain>
    </source>
</reference>
<feature type="domain" description="U-box" evidence="2">
    <location>
        <begin position="31"/>
        <end position="106"/>
    </location>
</feature>
<accession>A0ABR2WKM9</accession>
<dbReference type="CDD" id="cd16655">
    <property type="entry name" value="RING-Ubox_WDSUB1-like"/>
    <property type="match status" value="1"/>
</dbReference>
<dbReference type="PROSITE" id="PS51698">
    <property type="entry name" value="U_BOX"/>
    <property type="match status" value="1"/>
</dbReference>
<sequence>MSNQNTINTAEREFEVLAKRFLETENVDLFEFPSDFVCAISHTLMEDPVMTSCGSVYERKEIEQWLVGLNKATNPEDNTVLKDKTLTPCLPVKRRIEAFKQAVRNLGPEAAVKLSKLTSDGIGERRMLISNPNEGSSSSSAAQHGFDPTPAADCKSKRKIDHYTATLNKDVIVKYDTLGQILTRSAARNAIMRDQTIPHIVAVLGTYLLRKRVNIQKRGRSVPVEYRFSSRHVAKYNHLIHKLEKLSRDVMSIRFPKALSKSIWVESLKGFRRELFIELCAHNNIVSAFSHGMAGGPMQLPELTANILLGKSFLRSFSAGRLSPNFRAPNLKVGLELLQQVHTVFLIDDSGSMLAPGHTSWRCNYNYGNNGAVYGASYSDYRYQTGAFQNQTRWQQVRSLLEGIATIVTEQDPQGIDIFFLNHRNIYTHVRSANRVRAIFDTVSPMGGTFTGQRINDILDAYMATLRYDPMLKPLNLIVFTDGEASDEPKLHAVIEEHVTRIIQRGYVAHQLGIEFVQVGDDWEATAHLQRLEEEVSRHHLSFQRDIIGVTPTPNISKMDSEIAVQILLSGIDARMNGYMRQRRINV</sequence>
<evidence type="ECO:0000313" key="3">
    <source>
        <dbReference type="EMBL" id="KAK9762057.1"/>
    </source>
</evidence>
<dbReference type="Pfam" id="PF04564">
    <property type="entry name" value="U-box"/>
    <property type="match status" value="1"/>
</dbReference>
<dbReference type="Gene3D" id="3.40.50.410">
    <property type="entry name" value="von Willebrand factor, type A domain"/>
    <property type="match status" value="1"/>
</dbReference>
<name>A0ABR2WKM9_9FUNG</name>